<dbReference type="EMBL" id="BMAC01000385">
    <property type="protein sequence ID" value="GFP95388.1"/>
    <property type="molecule type" value="Genomic_DNA"/>
</dbReference>
<evidence type="ECO:0000313" key="2">
    <source>
        <dbReference type="Proteomes" id="UP000653305"/>
    </source>
</evidence>
<organism evidence="1 2">
    <name type="scientific">Phtheirospermum japonicum</name>
    <dbReference type="NCBI Taxonomy" id="374723"/>
    <lineage>
        <taxon>Eukaryota</taxon>
        <taxon>Viridiplantae</taxon>
        <taxon>Streptophyta</taxon>
        <taxon>Embryophyta</taxon>
        <taxon>Tracheophyta</taxon>
        <taxon>Spermatophyta</taxon>
        <taxon>Magnoliopsida</taxon>
        <taxon>eudicotyledons</taxon>
        <taxon>Gunneridae</taxon>
        <taxon>Pentapetalae</taxon>
        <taxon>asterids</taxon>
        <taxon>lamiids</taxon>
        <taxon>Lamiales</taxon>
        <taxon>Orobanchaceae</taxon>
        <taxon>Orobanchaceae incertae sedis</taxon>
        <taxon>Phtheirospermum</taxon>
    </lineage>
</organism>
<dbReference type="OrthoDB" id="10071381at2759"/>
<sequence length="95" mass="10959">MAATMHAKIHRRKLDKRNIIKICEEILNVSVEINEAWKVKAAPSDPTRLPKGKSQAKYEAVTLPPITRDELEDIERSLPCTTIMDFNKPPIFPWY</sequence>
<protein>
    <submittedName>
        <fullName evidence="1">Sister chromatid cohesion 1 protein 1</fullName>
    </submittedName>
</protein>
<dbReference type="Proteomes" id="UP000653305">
    <property type="component" value="Unassembled WGS sequence"/>
</dbReference>
<accession>A0A830CEA7</accession>
<proteinExistence type="predicted"/>
<evidence type="ECO:0000313" key="1">
    <source>
        <dbReference type="EMBL" id="GFP95388.1"/>
    </source>
</evidence>
<keyword evidence="2" id="KW-1185">Reference proteome</keyword>
<reference evidence="1" key="1">
    <citation type="submission" date="2020-07" db="EMBL/GenBank/DDBJ databases">
        <title>Ethylene signaling mediates host invasion by parasitic plants.</title>
        <authorList>
            <person name="Yoshida S."/>
        </authorList>
    </citation>
    <scope>NUCLEOTIDE SEQUENCE</scope>
    <source>
        <strain evidence="1">Okayama</strain>
    </source>
</reference>
<comment type="caution">
    <text evidence="1">The sequence shown here is derived from an EMBL/GenBank/DDBJ whole genome shotgun (WGS) entry which is preliminary data.</text>
</comment>
<dbReference type="AlphaFoldDB" id="A0A830CEA7"/>
<gene>
    <name evidence="1" type="ORF">PHJA_001683100</name>
</gene>
<name>A0A830CEA7_9LAMI</name>